<dbReference type="AlphaFoldDB" id="A0A1I7T7T5"/>
<sequence length="85" mass="9805">MNLIILLFFFITPTENQSTPKLECYWLSENCCNPAAINYLNSKFKRWKTLESLRESLYQKSLDDAGLCVKPTTLKTTTKGRVPLD</sequence>
<feature type="chain" id="PRO_5009307197" evidence="1">
    <location>
        <begin position="17"/>
        <end position="85"/>
    </location>
</feature>
<keyword evidence="1" id="KW-0732">Signal</keyword>
<dbReference type="WBParaSite" id="Csp11.Scaffold535.g3251.t1">
    <property type="protein sequence ID" value="Csp11.Scaffold535.g3251.t1"/>
    <property type="gene ID" value="Csp11.Scaffold535.g3251"/>
</dbReference>
<keyword evidence="2" id="KW-1185">Reference proteome</keyword>
<evidence type="ECO:0000256" key="1">
    <source>
        <dbReference type="SAM" id="SignalP"/>
    </source>
</evidence>
<organism evidence="2 3">
    <name type="scientific">Caenorhabditis tropicalis</name>
    <dbReference type="NCBI Taxonomy" id="1561998"/>
    <lineage>
        <taxon>Eukaryota</taxon>
        <taxon>Metazoa</taxon>
        <taxon>Ecdysozoa</taxon>
        <taxon>Nematoda</taxon>
        <taxon>Chromadorea</taxon>
        <taxon>Rhabditida</taxon>
        <taxon>Rhabditina</taxon>
        <taxon>Rhabditomorpha</taxon>
        <taxon>Rhabditoidea</taxon>
        <taxon>Rhabditidae</taxon>
        <taxon>Peloderinae</taxon>
        <taxon>Caenorhabditis</taxon>
    </lineage>
</organism>
<evidence type="ECO:0000313" key="2">
    <source>
        <dbReference type="Proteomes" id="UP000095282"/>
    </source>
</evidence>
<evidence type="ECO:0000313" key="3">
    <source>
        <dbReference type="WBParaSite" id="Csp11.Scaffold535.g3251.t1"/>
    </source>
</evidence>
<accession>A0A1I7T7T5</accession>
<reference evidence="3" key="1">
    <citation type="submission" date="2016-11" db="UniProtKB">
        <authorList>
            <consortium name="WormBaseParasite"/>
        </authorList>
    </citation>
    <scope>IDENTIFICATION</scope>
</reference>
<feature type="signal peptide" evidence="1">
    <location>
        <begin position="1"/>
        <end position="16"/>
    </location>
</feature>
<name>A0A1I7T7T5_9PELO</name>
<protein>
    <submittedName>
        <fullName evidence="3">Uncharacterized protein</fullName>
    </submittedName>
</protein>
<proteinExistence type="predicted"/>
<dbReference type="Proteomes" id="UP000095282">
    <property type="component" value="Unplaced"/>
</dbReference>